<gene>
    <name evidence="1" type="ORF">BU25DRAFT_406741</name>
</gene>
<name>A0ACB6SDU4_9PLEO</name>
<reference evidence="1" key="1">
    <citation type="journal article" date="2020" name="Stud. Mycol.">
        <title>101 Dothideomycetes genomes: a test case for predicting lifestyles and emergence of pathogens.</title>
        <authorList>
            <person name="Haridas S."/>
            <person name="Albert R."/>
            <person name="Binder M."/>
            <person name="Bloem J."/>
            <person name="Labutti K."/>
            <person name="Salamov A."/>
            <person name="Andreopoulos B."/>
            <person name="Baker S."/>
            <person name="Barry K."/>
            <person name="Bills G."/>
            <person name="Bluhm B."/>
            <person name="Cannon C."/>
            <person name="Castanera R."/>
            <person name="Culley D."/>
            <person name="Daum C."/>
            <person name="Ezra D."/>
            <person name="Gonzalez J."/>
            <person name="Henrissat B."/>
            <person name="Kuo A."/>
            <person name="Liang C."/>
            <person name="Lipzen A."/>
            <person name="Lutzoni F."/>
            <person name="Magnuson J."/>
            <person name="Mondo S."/>
            <person name="Nolan M."/>
            <person name="Ohm R."/>
            <person name="Pangilinan J."/>
            <person name="Park H.-J."/>
            <person name="Ramirez L."/>
            <person name="Alfaro M."/>
            <person name="Sun H."/>
            <person name="Tritt A."/>
            <person name="Yoshinaga Y."/>
            <person name="Zwiers L.-H."/>
            <person name="Turgeon B."/>
            <person name="Goodwin S."/>
            <person name="Spatafora J."/>
            <person name="Crous P."/>
            <person name="Grigoriev I."/>
        </authorList>
    </citation>
    <scope>NUCLEOTIDE SEQUENCE</scope>
    <source>
        <strain evidence="1">CBS 525.71</strain>
    </source>
</reference>
<dbReference type="Proteomes" id="UP000799754">
    <property type="component" value="Unassembled WGS sequence"/>
</dbReference>
<keyword evidence="2" id="KW-1185">Reference proteome</keyword>
<protein>
    <submittedName>
        <fullName evidence="1">Uncharacterized protein</fullName>
    </submittedName>
</protein>
<evidence type="ECO:0000313" key="2">
    <source>
        <dbReference type="Proteomes" id="UP000799754"/>
    </source>
</evidence>
<dbReference type="EMBL" id="MU006703">
    <property type="protein sequence ID" value="KAF2632209.1"/>
    <property type="molecule type" value="Genomic_DNA"/>
</dbReference>
<accession>A0ACB6SDU4</accession>
<proteinExistence type="predicted"/>
<comment type="caution">
    <text evidence="1">The sequence shown here is derived from an EMBL/GenBank/DDBJ whole genome shotgun (WGS) entry which is preliminary data.</text>
</comment>
<evidence type="ECO:0000313" key="1">
    <source>
        <dbReference type="EMBL" id="KAF2632209.1"/>
    </source>
</evidence>
<sequence>MLVGAWLCFVTTNSKHPVQAIHGTRDVQSAAWNCTSELTLETLRQHINISGFRAAPINTKVGAAHSTNTTIFG</sequence>
<organism evidence="1 2">
    <name type="scientific">Macroventuria anomochaeta</name>
    <dbReference type="NCBI Taxonomy" id="301207"/>
    <lineage>
        <taxon>Eukaryota</taxon>
        <taxon>Fungi</taxon>
        <taxon>Dikarya</taxon>
        <taxon>Ascomycota</taxon>
        <taxon>Pezizomycotina</taxon>
        <taxon>Dothideomycetes</taxon>
        <taxon>Pleosporomycetidae</taxon>
        <taxon>Pleosporales</taxon>
        <taxon>Pleosporineae</taxon>
        <taxon>Didymellaceae</taxon>
        <taxon>Macroventuria</taxon>
    </lineage>
</organism>